<dbReference type="CDD" id="cd17535">
    <property type="entry name" value="REC_NarL-like"/>
    <property type="match status" value="1"/>
</dbReference>
<keyword evidence="9" id="KW-1185">Reference proteome</keyword>
<dbReference type="GeneID" id="300553919"/>
<dbReference type="InterPro" id="IPR039420">
    <property type="entry name" value="WalR-like"/>
</dbReference>
<dbReference type="Pfam" id="PF00196">
    <property type="entry name" value="GerE"/>
    <property type="match status" value="1"/>
</dbReference>
<feature type="modified residue" description="4-aspartylphosphate" evidence="5">
    <location>
        <position position="60"/>
    </location>
</feature>
<evidence type="ECO:0000313" key="9">
    <source>
        <dbReference type="Proteomes" id="UP000030145"/>
    </source>
</evidence>
<evidence type="ECO:0000256" key="3">
    <source>
        <dbReference type="ARBA" id="ARBA00023125"/>
    </source>
</evidence>
<dbReference type="CDD" id="cd06170">
    <property type="entry name" value="LuxR_C_like"/>
    <property type="match status" value="1"/>
</dbReference>
<dbReference type="GO" id="GO:0003677">
    <property type="term" value="F:DNA binding"/>
    <property type="evidence" value="ECO:0007669"/>
    <property type="project" value="UniProtKB-KW"/>
</dbReference>
<dbReference type="GO" id="GO:0000160">
    <property type="term" value="P:phosphorelay signal transduction system"/>
    <property type="evidence" value="ECO:0007669"/>
    <property type="project" value="InterPro"/>
</dbReference>
<accession>A0A0A2DG92</accession>
<dbReference type="PROSITE" id="PS00622">
    <property type="entry name" value="HTH_LUXR_1"/>
    <property type="match status" value="1"/>
</dbReference>
<dbReference type="PROSITE" id="PS50110">
    <property type="entry name" value="RESPONSE_REGULATORY"/>
    <property type="match status" value="1"/>
</dbReference>
<keyword evidence="4" id="KW-0804">Transcription</keyword>
<evidence type="ECO:0000313" key="8">
    <source>
        <dbReference type="EMBL" id="KGM18200.1"/>
    </source>
</evidence>
<evidence type="ECO:0000256" key="1">
    <source>
        <dbReference type="ARBA" id="ARBA00022553"/>
    </source>
</evidence>
<dbReference type="RefSeq" id="WP_035115381.1">
    <property type="nucleotide sequence ID" value="NZ_CP047046.1"/>
</dbReference>
<keyword evidence="3" id="KW-0238">DNA-binding</keyword>
<gene>
    <name evidence="8" type="ORF">MA47_08840</name>
</gene>
<evidence type="ECO:0000259" key="7">
    <source>
        <dbReference type="PROSITE" id="PS50110"/>
    </source>
</evidence>
<dbReference type="PRINTS" id="PR00038">
    <property type="entry name" value="HTHLUXR"/>
</dbReference>
<dbReference type="SMART" id="SM00448">
    <property type="entry name" value="REC"/>
    <property type="match status" value="1"/>
</dbReference>
<keyword evidence="2" id="KW-0805">Transcription regulation</keyword>
<proteinExistence type="predicted"/>
<dbReference type="InterPro" id="IPR058245">
    <property type="entry name" value="NreC/VraR/RcsB-like_REC"/>
</dbReference>
<dbReference type="InterPro" id="IPR001789">
    <property type="entry name" value="Sig_transdc_resp-reg_receiver"/>
</dbReference>
<dbReference type="SUPFAM" id="SSF46894">
    <property type="entry name" value="C-terminal effector domain of the bipartite response regulators"/>
    <property type="match status" value="1"/>
</dbReference>
<dbReference type="PANTHER" id="PTHR43214:SF24">
    <property type="entry name" value="TRANSCRIPTIONAL REGULATORY PROTEIN NARL-RELATED"/>
    <property type="match status" value="1"/>
</dbReference>
<dbReference type="InterPro" id="IPR011006">
    <property type="entry name" value="CheY-like_superfamily"/>
</dbReference>
<dbReference type="Pfam" id="PF00072">
    <property type="entry name" value="Response_reg"/>
    <property type="match status" value="1"/>
</dbReference>
<sequence>MTTSGEATRIAVIDDEALLRKGLVLMLDGAEGIDVVGEASNGKMAIEVIQRKRPDVVLMDIRMPVMTGIEAVATLRELGIDVPVIMLTAFDTDAFILRSLEAGAVGFLLKTTAPEALVRSVKAAAAGQQLLSAEVLSKLVGMAGHGRDGGIGGGSAASDGGGEPVTAKTGAGFEGSPAARRLDVLSPREKELALLIAQGMGNAEIAEKLYISIPTVKTHVARILEKLQVSNRVQIAIAVVRD</sequence>
<dbReference type="PROSITE" id="PS50043">
    <property type="entry name" value="HTH_LUXR_2"/>
    <property type="match status" value="1"/>
</dbReference>
<protein>
    <submittedName>
        <fullName evidence="8">LuxR family transcriptional regulator</fullName>
    </submittedName>
</protein>
<dbReference type="Gene3D" id="3.40.50.2300">
    <property type="match status" value="1"/>
</dbReference>
<keyword evidence="1 5" id="KW-0597">Phosphoprotein</keyword>
<dbReference type="InterPro" id="IPR000792">
    <property type="entry name" value="Tscrpt_reg_LuxR_C"/>
</dbReference>
<feature type="domain" description="Response regulatory" evidence="7">
    <location>
        <begin position="9"/>
        <end position="125"/>
    </location>
</feature>
<dbReference type="Proteomes" id="UP000030145">
    <property type="component" value="Unassembled WGS sequence"/>
</dbReference>
<dbReference type="EMBL" id="JRVJ01000019">
    <property type="protein sequence ID" value="KGM18200.1"/>
    <property type="molecule type" value="Genomic_DNA"/>
</dbReference>
<dbReference type="InterPro" id="IPR016032">
    <property type="entry name" value="Sig_transdc_resp-reg_C-effctor"/>
</dbReference>
<evidence type="ECO:0000256" key="4">
    <source>
        <dbReference type="ARBA" id="ARBA00023163"/>
    </source>
</evidence>
<comment type="caution">
    <text evidence="8">The sequence shown here is derived from an EMBL/GenBank/DDBJ whole genome shotgun (WGS) entry which is preliminary data.</text>
</comment>
<evidence type="ECO:0000256" key="2">
    <source>
        <dbReference type="ARBA" id="ARBA00023015"/>
    </source>
</evidence>
<dbReference type="SMART" id="SM00421">
    <property type="entry name" value="HTH_LUXR"/>
    <property type="match status" value="1"/>
</dbReference>
<feature type="domain" description="HTH luxR-type" evidence="6">
    <location>
        <begin position="178"/>
        <end position="242"/>
    </location>
</feature>
<name>A0A0A2DG92_9CORY</name>
<evidence type="ECO:0000256" key="5">
    <source>
        <dbReference type="PROSITE-ProRule" id="PRU00169"/>
    </source>
</evidence>
<dbReference type="AlphaFoldDB" id="A0A0A2DG92"/>
<dbReference type="GO" id="GO:0006355">
    <property type="term" value="P:regulation of DNA-templated transcription"/>
    <property type="evidence" value="ECO:0007669"/>
    <property type="project" value="InterPro"/>
</dbReference>
<evidence type="ECO:0000259" key="6">
    <source>
        <dbReference type="PROSITE" id="PS50043"/>
    </source>
</evidence>
<organism evidence="8 9">
    <name type="scientific">Corynebacterium auriscanis</name>
    <dbReference type="NCBI Taxonomy" id="99807"/>
    <lineage>
        <taxon>Bacteria</taxon>
        <taxon>Bacillati</taxon>
        <taxon>Actinomycetota</taxon>
        <taxon>Actinomycetes</taxon>
        <taxon>Mycobacteriales</taxon>
        <taxon>Corynebacteriaceae</taxon>
        <taxon>Corynebacterium</taxon>
    </lineage>
</organism>
<dbReference type="PANTHER" id="PTHR43214">
    <property type="entry name" value="TWO-COMPONENT RESPONSE REGULATOR"/>
    <property type="match status" value="1"/>
</dbReference>
<dbReference type="SUPFAM" id="SSF52172">
    <property type="entry name" value="CheY-like"/>
    <property type="match status" value="1"/>
</dbReference>
<reference evidence="8 9" key="1">
    <citation type="submission" date="2014-10" db="EMBL/GenBank/DDBJ databases">
        <title>Whole Genome sequence of Corynebacterium auriscanis strain CIP 106629.</title>
        <authorList>
            <person name="Hassan S.S."/>
            <person name="Jamal S.B."/>
            <person name="Tiwari S."/>
            <person name="Oliveira L.D.C."/>
            <person name="Souza F."/>
            <person name="Mariano D.C."/>
            <person name="Almeida S."/>
            <person name="Dorella F."/>
            <person name="Pereira F."/>
            <person name="Carvalho A."/>
            <person name="Leal C.A."/>
            <person name="Soares S.D.C."/>
            <person name="Figueiredo H.C."/>
            <person name="Silva A."/>
            <person name="Azevedo V.A."/>
        </authorList>
    </citation>
    <scope>NUCLEOTIDE SEQUENCE [LARGE SCALE GENOMIC DNA]</scope>
    <source>
        <strain evidence="8 9">CIP 106629</strain>
    </source>
</reference>